<proteinExistence type="predicted"/>
<gene>
    <name evidence="3" type="ORF">ACFQ4H_06735</name>
</gene>
<organism evidence="3 4">
    <name type="scientific">Micromonospora sonneratiae</name>
    <dbReference type="NCBI Taxonomy" id="1184706"/>
    <lineage>
        <taxon>Bacteria</taxon>
        <taxon>Bacillati</taxon>
        <taxon>Actinomycetota</taxon>
        <taxon>Actinomycetes</taxon>
        <taxon>Micromonosporales</taxon>
        <taxon>Micromonosporaceae</taxon>
        <taxon>Micromonospora</taxon>
    </lineage>
</organism>
<dbReference type="RefSeq" id="WP_377568115.1">
    <property type="nucleotide sequence ID" value="NZ_JBHTMP010000007.1"/>
</dbReference>
<evidence type="ECO:0000256" key="1">
    <source>
        <dbReference type="SAM" id="SignalP"/>
    </source>
</evidence>
<evidence type="ECO:0000313" key="3">
    <source>
        <dbReference type="EMBL" id="MFD1320785.1"/>
    </source>
</evidence>
<dbReference type="EMBL" id="JBHTMP010000007">
    <property type="protein sequence ID" value="MFD1320785.1"/>
    <property type="molecule type" value="Genomic_DNA"/>
</dbReference>
<evidence type="ECO:0000259" key="2">
    <source>
        <dbReference type="Pfam" id="PF13845"/>
    </source>
</evidence>
<dbReference type="Proteomes" id="UP001597260">
    <property type="component" value="Unassembled WGS sequence"/>
</dbReference>
<reference evidence="4" key="1">
    <citation type="journal article" date="2019" name="Int. J. Syst. Evol. Microbiol.">
        <title>The Global Catalogue of Microorganisms (GCM) 10K type strain sequencing project: providing services to taxonomists for standard genome sequencing and annotation.</title>
        <authorList>
            <consortium name="The Broad Institute Genomics Platform"/>
            <consortium name="The Broad Institute Genome Sequencing Center for Infectious Disease"/>
            <person name="Wu L."/>
            <person name="Ma J."/>
        </authorList>
    </citation>
    <scope>NUCLEOTIDE SEQUENCE [LARGE SCALE GENOMIC DNA]</scope>
    <source>
        <strain evidence="4">JCM 31037</strain>
    </source>
</reference>
<evidence type="ECO:0000313" key="4">
    <source>
        <dbReference type="Proteomes" id="UP001597260"/>
    </source>
</evidence>
<feature type="signal peptide" evidence="1">
    <location>
        <begin position="1"/>
        <end position="22"/>
    </location>
</feature>
<keyword evidence="4" id="KW-1185">Reference proteome</keyword>
<feature type="domain" description="Septum formation-related" evidence="2">
    <location>
        <begin position="49"/>
        <end position="272"/>
    </location>
</feature>
<feature type="chain" id="PRO_5046597368" evidence="1">
    <location>
        <begin position="23"/>
        <end position="298"/>
    </location>
</feature>
<comment type="caution">
    <text evidence="3">The sequence shown here is derived from an EMBL/GenBank/DDBJ whole genome shotgun (WGS) entry which is preliminary data.</text>
</comment>
<keyword evidence="1" id="KW-0732">Signal</keyword>
<dbReference type="InterPro" id="IPR026004">
    <property type="entry name" value="Septum_form"/>
</dbReference>
<accession>A0ABW3Y9S5</accession>
<name>A0ABW3Y9S5_9ACTN</name>
<protein>
    <submittedName>
        <fullName evidence="3">Septum formation family protein</fullName>
    </submittedName>
</protein>
<dbReference type="PROSITE" id="PS51257">
    <property type="entry name" value="PROKAR_LIPOPROTEIN"/>
    <property type="match status" value="1"/>
</dbReference>
<dbReference type="Pfam" id="PF13845">
    <property type="entry name" value="Septum_form"/>
    <property type="match status" value="1"/>
</dbReference>
<sequence>MRRWLTTLTLTGATGLLLVACGAPGGADGDLTDDWAVPPAPTPFTPPVGACHDQAVFDETPSVRDFAPVDCAGNHRQETVHVGNYPGDSGQAPDMVSDEGRAAYAECDAKATEYVGAEWRTGRLWLAVARPTREAWAGGARWFRCDLMEVADVGGPREPESRSGSLKGALADPSPLNLGCFKSKVTAGRLDSLTPVDCTREHDTEFAGVWQAPEMAYPAADKDWTRFYDECRKVVAGYVGVPADADLRYRTGVVVRPGARTEWGYGNRGVRCYLWLSSRTLTKSLKDAGPAGLPILTK</sequence>